<sequence>MKLEIGQVIYKLRKEENLTQEDLAKAVGVSTAAVSKWESNSSYPDITLLPSIARFFNTSIDQLLNYEKDITNEEVMEIVKKCASLFEKDTVENVIKSCEGYIKEYPNNIFLKFRIASLYMMSIPSAKDEDEAKVMLNKSIELFEECAKSSEVEISEVSKYSLSSLYSMNEDFKKAEEVLLSLPKMTANRDDMLVGLYINQNKKDEAIELLRTLTYKKLSSLKMSLDSYVSLFAQEKDYNKAKEVLKLEDKLIDIFQVDSVYGVSNNLMYGELYAKEKNIKKTLDHIEKLLECYEMDFTFDNHLLFDKLELFSGVHSKTYLLVNLKKLLLDDKYDFLREDKRFNDILSKLEEISN</sequence>
<dbReference type="Pfam" id="PF01381">
    <property type="entry name" value="HTH_3"/>
    <property type="match status" value="1"/>
</dbReference>
<dbReference type="InterPro" id="IPR010982">
    <property type="entry name" value="Lambda_DNA-bd_dom_sf"/>
</dbReference>
<gene>
    <name evidence="3" type="ORF">QX51_10780</name>
</gene>
<dbReference type="AlphaFoldDB" id="A0A0B3VWI8"/>
<protein>
    <recommendedName>
        <fullName evidence="2">HTH cro/C1-type domain-containing protein</fullName>
    </recommendedName>
</protein>
<dbReference type="OrthoDB" id="9812495at2"/>
<name>A0A0B3VWI8_9FIRM</name>
<dbReference type="Gene3D" id="1.25.40.10">
    <property type="entry name" value="Tetratricopeptide repeat domain"/>
    <property type="match status" value="1"/>
</dbReference>
<dbReference type="InterPro" id="IPR011990">
    <property type="entry name" value="TPR-like_helical_dom_sf"/>
</dbReference>
<proteinExistence type="predicted"/>
<comment type="caution">
    <text evidence="3">The sequence shown here is derived from an EMBL/GenBank/DDBJ whole genome shotgun (WGS) entry which is preliminary data.</text>
</comment>
<reference evidence="3 4" key="1">
    <citation type="submission" date="2014-12" db="EMBL/GenBank/DDBJ databases">
        <title>Draft genome sequence of Terrisporobacter sp. 08-306576, isolated from the blood culture of a bacteremia patient.</title>
        <authorList>
            <person name="Lund L.C."/>
            <person name="Sydenham T.V."/>
            <person name="Hogh S.V."/>
            <person name="Skov M.N."/>
            <person name="Kemp M."/>
            <person name="Justesen U.S."/>
        </authorList>
    </citation>
    <scope>NUCLEOTIDE SEQUENCE [LARGE SCALE GENOMIC DNA]</scope>
    <source>
        <strain evidence="3 4">08-306576</strain>
    </source>
</reference>
<evidence type="ECO:0000259" key="2">
    <source>
        <dbReference type="PROSITE" id="PS50943"/>
    </source>
</evidence>
<dbReference type="RefSeq" id="WP_039679929.1">
    <property type="nucleotide sequence ID" value="NZ_JWHR01000098.1"/>
</dbReference>
<dbReference type="InterPro" id="IPR001387">
    <property type="entry name" value="Cro/C1-type_HTH"/>
</dbReference>
<accession>A0A0B3VWI8</accession>
<dbReference type="STRING" id="1577792.QX51_10780"/>
<dbReference type="SMART" id="SM00530">
    <property type="entry name" value="HTH_XRE"/>
    <property type="match status" value="1"/>
</dbReference>
<feature type="domain" description="HTH cro/C1-type" evidence="2">
    <location>
        <begin position="9"/>
        <end position="63"/>
    </location>
</feature>
<dbReference type="Gene3D" id="1.10.260.40">
    <property type="entry name" value="lambda repressor-like DNA-binding domains"/>
    <property type="match status" value="1"/>
</dbReference>
<evidence type="ECO:0000313" key="3">
    <source>
        <dbReference type="EMBL" id="KHS56964.1"/>
    </source>
</evidence>
<dbReference type="EMBL" id="JWHR01000098">
    <property type="protein sequence ID" value="KHS56964.1"/>
    <property type="molecule type" value="Genomic_DNA"/>
</dbReference>
<keyword evidence="4" id="KW-1185">Reference proteome</keyword>
<dbReference type="SUPFAM" id="SSF48452">
    <property type="entry name" value="TPR-like"/>
    <property type="match status" value="1"/>
</dbReference>
<dbReference type="PROSITE" id="PS50943">
    <property type="entry name" value="HTH_CROC1"/>
    <property type="match status" value="1"/>
</dbReference>
<evidence type="ECO:0000313" key="4">
    <source>
        <dbReference type="Proteomes" id="UP000031189"/>
    </source>
</evidence>
<keyword evidence="1" id="KW-0238">DNA-binding</keyword>
<dbReference type="PANTHER" id="PTHR46558:SF11">
    <property type="entry name" value="HTH-TYPE TRANSCRIPTIONAL REGULATOR XRE"/>
    <property type="match status" value="1"/>
</dbReference>
<dbReference type="PANTHER" id="PTHR46558">
    <property type="entry name" value="TRACRIPTIONAL REGULATORY PROTEIN-RELATED-RELATED"/>
    <property type="match status" value="1"/>
</dbReference>
<dbReference type="Proteomes" id="UP000031189">
    <property type="component" value="Unassembled WGS sequence"/>
</dbReference>
<evidence type="ECO:0000256" key="1">
    <source>
        <dbReference type="ARBA" id="ARBA00023125"/>
    </source>
</evidence>
<dbReference type="SUPFAM" id="SSF47413">
    <property type="entry name" value="lambda repressor-like DNA-binding domains"/>
    <property type="match status" value="1"/>
</dbReference>
<organism evidence="3 4">
    <name type="scientific">Terrisporobacter othiniensis</name>
    <dbReference type="NCBI Taxonomy" id="1577792"/>
    <lineage>
        <taxon>Bacteria</taxon>
        <taxon>Bacillati</taxon>
        <taxon>Bacillota</taxon>
        <taxon>Clostridia</taxon>
        <taxon>Peptostreptococcales</taxon>
        <taxon>Peptostreptococcaceae</taxon>
        <taxon>Terrisporobacter</taxon>
    </lineage>
</organism>
<dbReference type="GO" id="GO:0003677">
    <property type="term" value="F:DNA binding"/>
    <property type="evidence" value="ECO:0007669"/>
    <property type="project" value="UniProtKB-KW"/>
</dbReference>
<dbReference type="CDD" id="cd00093">
    <property type="entry name" value="HTH_XRE"/>
    <property type="match status" value="1"/>
</dbReference>